<accession>D7U9Z0</accession>
<dbReference type="EC" id="2.4.1.207" evidence="9"/>
<evidence type="ECO:0000256" key="9">
    <source>
        <dbReference type="RuleBase" id="RU361120"/>
    </source>
</evidence>
<dbReference type="Gene3D" id="2.60.120.200">
    <property type="match status" value="1"/>
</dbReference>
<dbReference type="GO" id="GO:0048046">
    <property type="term" value="C:apoplast"/>
    <property type="evidence" value="ECO:0007669"/>
    <property type="project" value="UniProtKB-SubCell"/>
</dbReference>
<dbReference type="STRING" id="29760.D7U9Z0"/>
<dbReference type="EMBL" id="FN596746">
    <property type="protein sequence ID" value="CBI39554.3"/>
    <property type="molecule type" value="Genomic_DNA"/>
</dbReference>
<dbReference type="InterPro" id="IPR044791">
    <property type="entry name" value="Beta-glucanase/XTH"/>
</dbReference>
<reference evidence="13" key="1">
    <citation type="journal article" date="2007" name="Nature">
        <title>The grapevine genome sequence suggests ancestral hexaploidization in major angiosperm phyla.</title>
        <authorList>
            <consortium name="The French-Italian Public Consortium for Grapevine Genome Characterization."/>
            <person name="Jaillon O."/>
            <person name="Aury J.-M."/>
            <person name="Noel B."/>
            <person name="Policriti A."/>
            <person name="Clepet C."/>
            <person name="Casagrande A."/>
            <person name="Choisne N."/>
            <person name="Aubourg S."/>
            <person name="Vitulo N."/>
            <person name="Jubin C."/>
            <person name="Vezzi A."/>
            <person name="Legeai F."/>
            <person name="Hugueney P."/>
            <person name="Dasilva C."/>
            <person name="Horner D."/>
            <person name="Mica E."/>
            <person name="Jublot D."/>
            <person name="Poulain J."/>
            <person name="Bruyere C."/>
            <person name="Billault A."/>
            <person name="Segurens B."/>
            <person name="Gouyvenoux M."/>
            <person name="Ugarte E."/>
            <person name="Cattonaro F."/>
            <person name="Anthouard V."/>
            <person name="Vico V."/>
            <person name="Del Fabbro C."/>
            <person name="Alaux M."/>
            <person name="Di Gaspero G."/>
            <person name="Dumas V."/>
            <person name="Felice N."/>
            <person name="Paillard S."/>
            <person name="Juman I."/>
            <person name="Moroldo M."/>
            <person name="Scalabrin S."/>
            <person name="Canaguier A."/>
            <person name="Le Clainche I."/>
            <person name="Malacrida G."/>
            <person name="Durand E."/>
            <person name="Pesole G."/>
            <person name="Laucou V."/>
            <person name="Chatelet P."/>
            <person name="Merdinoglu D."/>
            <person name="Delledonne M."/>
            <person name="Pezzotti M."/>
            <person name="Lecharny A."/>
            <person name="Scarpelli C."/>
            <person name="Artiguenave F."/>
            <person name="Pe M.E."/>
            <person name="Valle G."/>
            <person name="Morgante M."/>
            <person name="Caboche M."/>
            <person name="Adam-Blondon A.-F."/>
            <person name="Weissenbach J."/>
            <person name="Quetier F."/>
            <person name="Wincker P."/>
        </authorList>
    </citation>
    <scope>NUCLEOTIDE SEQUENCE [LARGE SCALE GENOMIC DNA]</scope>
    <source>
        <strain evidence="13">cv. Pinot noir / PN40024</strain>
    </source>
</reference>
<feature type="transmembrane region" description="Helical" evidence="10">
    <location>
        <begin position="52"/>
        <end position="69"/>
    </location>
</feature>
<keyword evidence="1 9" id="KW-0134">Cell wall</keyword>
<evidence type="ECO:0000256" key="7">
    <source>
        <dbReference type="ARBA" id="ARBA00023295"/>
    </source>
</evidence>
<evidence type="ECO:0000256" key="4">
    <source>
        <dbReference type="ARBA" id="ARBA00022679"/>
    </source>
</evidence>
<keyword evidence="10" id="KW-1133">Transmembrane helix</keyword>
<keyword evidence="6" id="KW-1015">Disulfide bond</keyword>
<comment type="subcellular location">
    <subcellularLocation>
        <location evidence="9">Secreted</location>
        <location evidence="9">Cell wall</location>
    </subcellularLocation>
    <subcellularLocation>
        <location evidence="9">Secreted</location>
        <location evidence="9">Extracellular space</location>
        <location evidence="9">Apoplast</location>
    </subcellularLocation>
</comment>
<dbReference type="GO" id="GO:0071555">
    <property type="term" value="P:cell wall organization"/>
    <property type="evidence" value="ECO:0007669"/>
    <property type="project" value="UniProtKB-KW"/>
</dbReference>
<keyword evidence="3 9" id="KW-0964">Secreted</keyword>
<gene>
    <name evidence="12" type="ordered locus">VIT_14s0060g01670</name>
</gene>
<dbReference type="GO" id="GO:0016762">
    <property type="term" value="F:xyloglucan:xyloglucosyl transferase activity"/>
    <property type="evidence" value="ECO:0007669"/>
    <property type="project" value="UniProtKB-EC"/>
</dbReference>
<keyword evidence="10" id="KW-0472">Membrane</keyword>
<name>D7U9Z0_VITVI</name>
<evidence type="ECO:0000259" key="11">
    <source>
        <dbReference type="PROSITE" id="PS51762"/>
    </source>
</evidence>
<feature type="active site" description="Nucleophile" evidence="8">
    <location>
        <position position="177"/>
    </location>
</feature>
<dbReference type="PIRSF" id="PIRSF005604">
    <property type="entry name" value="XET"/>
    <property type="match status" value="1"/>
</dbReference>
<dbReference type="PROSITE" id="PS51762">
    <property type="entry name" value="GH16_2"/>
    <property type="match status" value="1"/>
</dbReference>
<dbReference type="CDD" id="cd02176">
    <property type="entry name" value="GH16_XET"/>
    <property type="match status" value="1"/>
</dbReference>
<dbReference type="InterPro" id="IPR010713">
    <property type="entry name" value="XET_C"/>
</dbReference>
<keyword evidence="9" id="KW-0961">Cell wall biogenesis/degradation</keyword>
<dbReference type="PaxDb" id="29760-VIT_14s0060g01670.t01"/>
<dbReference type="SUPFAM" id="SSF49899">
    <property type="entry name" value="Concanavalin A-like lectins/glucanases"/>
    <property type="match status" value="1"/>
</dbReference>
<dbReference type="AlphaFoldDB" id="D7U9Z0"/>
<dbReference type="Pfam" id="PF00722">
    <property type="entry name" value="Glyco_hydro_16"/>
    <property type="match status" value="1"/>
</dbReference>
<keyword evidence="2 9" id="KW-0052">Apoplast</keyword>
<protein>
    <recommendedName>
        <fullName evidence="9">Xyloglucan endotransglucosylase/hydrolase</fullName>
        <ecNumber evidence="9">2.4.1.207</ecNumber>
    </recommendedName>
</protein>
<keyword evidence="7 9" id="KW-0326">Glycosidase</keyword>
<evidence type="ECO:0000313" key="12">
    <source>
        <dbReference type="EMBL" id="CBI39554.3"/>
    </source>
</evidence>
<evidence type="ECO:0000256" key="6">
    <source>
        <dbReference type="ARBA" id="ARBA00023157"/>
    </source>
</evidence>
<dbReference type="HOGENOM" id="CLU_048041_2_1_1"/>
<sequence length="357" mass="41964">MANTYGCNNKYTGNTYGEQLEMVCIQEMNIYFFLFFIYIFTKKITSQAGNIFHMDFPILCFFSSLFLFFDFCRGEGVASFHQNFDVSWGHDHVLALGHGGTRIQLTMDEHSGWFWFSYTLKVIFLDEIWIGMMFLWDVGCGIMSKLKYGSGFFRMRLKLPKRDSTAVLHSHTPLHDEVDFEFLGGSKKTILQTNVYTNGVGSREQRIHLWFDPTLDFHSYSILWNHYQLVFYIDNIPIRVFKNNTRLGVGYPTQGMIIEGTLWNGEGWASNGKPINWREGPFKAIYEGFKIEGCPSEGPIISQECETSKYWWNGEKFRQLDPVQQRAYENVRRKYVNYDYCNDRWRYPEAPLECQEQ</sequence>
<evidence type="ECO:0000256" key="8">
    <source>
        <dbReference type="PIRSR" id="PIRSR005604-1"/>
    </source>
</evidence>
<dbReference type="GO" id="GO:0042546">
    <property type="term" value="P:cell wall biogenesis"/>
    <property type="evidence" value="ECO:0007669"/>
    <property type="project" value="InterPro"/>
</dbReference>
<dbReference type="GO" id="GO:0010411">
    <property type="term" value="P:xyloglucan metabolic process"/>
    <property type="evidence" value="ECO:0007669"/>
    <property type="project" value="InterPro"/>
</dbReference>
<dbReference type="PANTHER" id="PTHR31062">
    <property type="entry name" value="XYLOGLUCAN ENDOTRANSGLUCOSYLASE/HYDROLASE PROTEIN 8-RELATED"/>
    <property type="match status" value="1"/>
</dbReference>
<dbReference type="GO" id="GO:0004553">
    <property type="term" value="F:hydrolase activity, hydrolyzing O-glycosyl compounds"/>
    <property type="evidence" value="ECO:0007669"/>
    <property type="project" value="InterPro"/>
</dbReference>
<dbReference type="InParanoid" id="D7U9Z0"/>
<comment type="function">
    <text evidence="9">Catalyzes xyloglucan endohydrolysis (XEH) and/or endotransglycosylation (XET). Cleaves and religates xyloglucan polymers, an essential constituent of the primary cell wall, and thereby participates in cell wall construction of growing tissues.</text>
</comment>
<evidence type="ECO:0000256" key="5">
    <source>
        <dbReference type="ARBA" id="ARBA00022801"/>
    </source>
</evidence>
<keyword evidence="13" id="KW-1185">Reference proteome</keyword>
<proteinExistence type="inferred from homology"/>
<feature type="active site" description="Proton donor" evidence="8">
    <location>
        <position position="181"/>
    </location>
</feature>
<dbReference type="InterPro" id="IPR013320">
    <property type="entry name" value="ConA-like_dom_sf"/>
</dbReference>
<comment type="PTM">
    <text evidence="9">Contains at least one intrachain disulfide bond essential for its enzymatic activity.</text>
</comment>
<evidence type="ECO:0000256" key="3">
    <source>
        <dbReference type="ARBA" id="ARBA00022525"/>
    </source>
</evidence>
<comment type="similarity">
    <text evidence="9">Belongs to the glycosyl hydrolase 16 family.</text>
</comment>
<dbReference type="InterPro" id="IPR016455">
    <property type="entry name" value="XTH"/>
</dbReference>
<evidence type="ECO:0000256" key="2">
    <source>
        <dbReference type="ARBA" id="ARBA00022523"/>
    </source>
</evidence>
<keyword evidence="10" id="KW-0812">Transmembrane</keyword>
<organism evidence="12 13">
    <name type="scientific">Vitis vinifera</name>
    <name type="common">Grape</name>
    <dbReference type="NCBI Taxonomy" id="29760"/>
    <lineage>
        <taxon>Eukaryota</taxon>
        <taxon>Viridiplantae</taxon>
        <taxon>Streptophyta</taxon>
        <taxon>Embryophyta</taxon>
        <taxon>Tracheophyta</taxon>
        <taxon>Spermatophyta</taxon>
        <taxon>Magnoliopsida</taxon>
        <taxon>eudicotyledons</taxon>
        <taxon>Gunneridae</taxon>
        <taxon>Pentapetalae</taxon>
        <taxon>rosids</taxon>
        <taxon>Vitales</taxon>
        <taxon>Vitaceae</taxon>
        <taxon>Viteae</taxon>
        <taxon>Vitis</taxon>
    </lineage>
</organism>
<dbReference type="Proteomes" id="UP000009183">
    <property type="component" value="Chromosome 14"/>
</dbReference>
<evidence type="ECO:0000256" key="1">
    <source>
        <dbReference type="ARBA" id="ARBA00022512"/>
    </source>
</evidence>
<evidence type="ECO:0000313" key="13">
    <source>
        <dbReference type="Proteomes" id="UP000009183"/>
    </source>
</evidence>
<evidence type="ECO:0000256" key="10">
    <source>
        <dbReference type="SAM" id="Phobius"/>
    </source>
</evidence>
<dbReference type="ExpressionAtlas" id="D7U9Z0">
    <property type="expression patterns" value="differential"/>
</dbReference>
<feature type="transmembrane region" description="Helical" evidence="10">
    <location>
        <begin position="20"/>
        <end position="40"/>
    </location>
</feature>
<dbReference type="InterPro" id="IPR000757">
    <property type="entry name" value="Beta-glucanase-like"/>
</dbReference>
<keyword evidence="4 9" id="KW-0808">Transferase</keyword>
<dbReference type="Pfam" id="PF06955">
    <property type="entry name" value="XET_C"/>
    <property type="match status" value="1"/>
</dbReference>
<feature type="domain" description="GH16" evidence="11">
    <location>
        <begin position="45"/>
        <end position="295"/>
    </location>
</feature>
<keyword evidence="5 9" id="KW-0378">Hydrolase</keyword>